<dbReference type="InterPro" id="IPR009784">
    <property type="entry name" value="DUF1349"/>
</dbReference>
<dbReference type="AlphaFoldDB" id="A0A8J3W7K3"/>
<dbReference type="RefSeq" id="WP_203894131.1">
    <property type="nucleotide sequence ID" value="NZ_BOOH01000051.1"/>
</dbReference>
<dbReference type="PANTHER" id="PTHR35332:SF2">
    <property type="entry name" value="REGULATION OF ENOLASE PROTEIN 1"/>
    <property type="match status" value="1"/>
</dbReference>
<dbReference type="Pfam" id="PF07081">
    <property type="entry name" value="DUF1349"/>
    <property type="match status" value="1"/>
</dbReference>
<dbReference type="InterPro" id="IPR013320">
    <property type="entry name" value="ConA-like_dom_sf"/>
</dbReference>
<evidence type="ECO:0000313" key="1">
    <source>
        <dbReference type="EMBL" id="GIH79669.1"/>
    </source>
</evidence>
<name>A0A8J3W7K3_9ACTN</name>
<evidence type="ECO:0000313" key="2">
    <source>
        <dbReference type="Proteomes" id="UP000616724"/>
    </source>
</evidence>
<dbReference type="Gene3D" id="2.60.120.200">
    <property type="match status" value="1"/>
</dbReference>
<dbReference type="Proteomes" id="UP000616724">
    <property type="component" value="Unassembled WGS sequence"/>
</dbReference>
<comment type="caution">
    <text evidence="1">The sequence shown here is derived from an EMBL/GenBank/DDBJ whole genome shotgun (WGS) entry which is preliminary data.</text>
</comment>
<proteinExistence type="predicted"/>
<organism evidence="1 2">
    <name type="scientific">Planobispora longispora</name>
    <dbReference type="NCBI Taxonomy" id="28887"/>
    <lineage>
        <taxon>Bacteria</taxon>
        <taxon>Bacillati</taxon>
        <taxon>Actinomycetota</taxon>
        <taxon>Actinomycetes</taxon>
        <taxon>Streptosporangiales</taxon>
        <taxon>Streptosporangiaceae</taxon>
        <taxon>Planobispora</taxon>
    </lineage>
</organism>
<dbReference type="SUPFAM" id="SSF49899">
    <property type="entry name" value="Concanavalin A-like lectins/glucanases"/>
    <property type="match status" value="1"/>
</dbReference>
<keyword evidence="2" id="KW-1185">Reference proteome</keyword>
<sequence>MGFEENRWIDEPATWSATDGELRFVCGAGTDLWRTTHYGYVRDRAPMFGREAAGDVRLTVTFGGDYGAQYDQAGVILRADEENWVKAGTEFVDGGLQLSVVVTRGASDWSVTALPGRADLVTVELTRSGDAVVVRYGLDGAEPVTMLRLAYFPPGVPAFAGAMAAAPDGKGFEAWFTRIDIAEDDVALDGLGL</sequence>
<accession>A0A8J3W7K3</accession>
<dbReference type="EMBL" id="BOOH01000051">
    <property type="protein sequence ID" value="GIH79669.1"/>
    <property type="molecule type" value="Genomic_DNA"/>
</dbReference>
<gene>
    <name evidence="1" type="ORF">Plo01_60980</name>
</gene>
<evidence type="ECO:0008006" key="3">
    <source>
        <dbReference type="Google" id="ProtNLM"/>
    </source>
</evidence>
<protein>
    <recommendedName>
        <fullName evidence="3">DUF1349 domain-containing protein</fullName>
    </recommendedName>
</protein>
<dbReference type="PANTHER" id="PTHR35332">
    <property type="entry name" value="REGULATION OF ENOLASE PROTEIN 1"/>
    <property type="match status" value="1"/>
</dbReference>
<reference evidence="1 2" key="1">
    <citation type="submission" date="2021-01" db="EMBL/GenBank/DDBJ databases">
        <title>Whole genome shotgun sequence of Planobispora longispora NBRC 13918.</title>
        <authorList>
            <person name="Komaki H."/>
            <person name="Tamura T."/>
        </authorList>
    </citation>
    <scope>NUCLEOTIDE SEQUENCE [LARGE SCALE GENOMIC DNA]</scope>
    <source>
        <strain evidence="1 2">NBRC 13918</strain>
    </source>
</reference>